<dbReference type="OrthoDB" id="5918848at2"/>
<proteinExistence type="inferred from homology"/>
<dbReference type="EMBL" id="CP036422">
    <property type="protein sequence ID" value="QFU74996.1"/>
    <property type="molecule type" value="Genomic_DNA"/>
</dbReference>
<dbReference type="NCBIfam" id="TIGR02532">
    <property type="entry name" value="IV_pilin_GFxxxE"/>
    <property type="match status" value="1"/>
</dbReference>
<feature type="transmembrane region" description="Helical" evidence="4">
    <location>
        <begin position="12"/>
        <end position="34"/>
    </location>
</feature>
<organism evidence="5 6">
    <name type="scientific">Halioglobus maricola</name>
    <dbReference type="NCBI Taxonomy" id="2601894"/>
    <lineage>
        <taxon>Bacteria</taxon>
        <taxon>Pseudomonadati</taxon>
        <taxon>Pseudomonadota</taxon>
        <taxon>Gammaproteobacteria</taxon>
        <taxon>Cellvibrionales</taxon>
        <taxon>Halieaceae</taxon>
        <taxon>Halioglobus</taxon>
    </lineage>
</organism>
<dbReference type="InterPro" id="IPR001082">
    <property type="entry name" value="Pilin"/>
</dbReference>
<evidence type="ECO:0000256" key="2">
    <source>
        <dbReference type="ARBA" id="ARBA00022481"/>
    </source>
</evidence>
<dbReference type="Pfam" id="PF07963">
    <property type="entry name" value="N_methyl"/>
    <property type="match status" value="1"/>
</dbReference>
<evidence type="ECO:0000256" key="3">
    <source>
        <dbReference type="RuleBase" id="RU000389"/>
    </source>
</evidence>
<dbReference type="InterPro" id="IPR012902">
    <property type="entry name" value="N_methyl_site"/>
</dbReference>
<keyword evidence="2" id="KW-0488">Methylation</keyword>
<dbReference type="GO" id="GO:0009289">
    <property type="term" value="C:pilus"/>
    <property type="evidence" value="ECO:0007669"/>
    <property type="project" value="InterPro"/>
</dbReference>
<dbReference type="PANTHER" id="PTHR30093">
    <property type="entry name" value="GENERAL SECRETION PATHWAY PROTEIN G"/>
    <property type="match status" value="1"/>
</dbReference>
<name>A0A5P9NHK0_9GAMM</name>
<dbReference type="InterPro" id="IPR045584">
    <property type="entry name" value="Pilin-like"/>
</dbReference>
<dbReference type="KEGG" id="halc:EY643_04685"/>
<dbReference type="Pfam" id="PF00114">
    <property type="entry name" value="Pilin"/>
    <property type="match status" value="1"/>
</dbReference>
<keyword evidence="4" id="KW-1133">Transmembrane helix</keyword>
<comment type="similarity">
    <text evidence="1 3">Belongs to the N-Me-Phe pilin family.</text>
</comment>
<sequence length="161" mass="17309">MNIQKKAQQGFTLIELMIVIAIIGILAAIALPAYQDYTIRAKMSEPMAYMSELKTSITEYYSATGRLPTDDAQAGVGDAPRTDITDTVSYDATNAPLIYANVVGSVFPDGNARYFVLSGVTVGAEREIRWTCKPFAATPPGGAASNDFQSDTNWLPATCRG</sequence>
<evidence type="ECO:0000313" key="5">
    <source>
        <dbReference type="EMBL" id="QFU74996.1"/>
    </source>
</evidence>
<evidence type="ECO:0000313" key="6">
    <source>
        <dbReference type="Proteomes" id="UP000326287"/>
    </source>
</evidence>
<dbReference type="Gene3D" id="3.30.700.10">
    <property type="entry name" value="Glycoprotein, Type 4 Pilin"/>
    <property type="match status" value="1"/>
</dbReference>
<keyword evidence="4" id="KW-0472">Membrane</keyword>
<reference evidence="5 6" key="1">
    <citation type="submission" date="2019-02" db="EMBL/GenBank/DDBJ databases">
        <authorList>
            <person name="Li S.-H."/>
        </authorList>
    </citation>
    <scope>NUCLEOTIDE SEQUENCE [LARGE SCALE GENOMIC DNA]</scope>
    <source>
        <strain evidence="5 6">IMCC14385</strain>
    </source>
</reference>
<dbReference type="PROSITE" id="PS00409">
    <property type="entry name" value="PROKAR_NTER_METHYL"/>
    <property type="match status" value="1"/>
</dbReference>
<dbReference type="SUPFAM" id="SSF54523">
    <property type="entry name" value="Pili subunits"/>
    <property type="match status" value="1"/>
</dbReference>
<evidence type="ECO:0000256" key="1">
    <source>
        <dbReference type="ARBA" id="ARBA00005233"/>
    </source>
</evidence>
<keyword evidence="6" id="KW-1185">Reference proteome</keyword>
<accession>A0A5P9NHK0</accession>
<keyword evidence="3" id="KW-0281">Fimbrium</keyword>
<dbReference type="Proteomes" id="UP000326287">
    <property type="component" value="Chromosome"/>
</dbReference>
<gene>
    <name evidence="5" type="ORF">EY643_04685</name>
</gene>
<dbReference type="PANTHER" id="PTHR30093:SF34">
    <property type="entry name" value="PREPILIN PEPTIDASE-DEPENDENT PROTEIN D"/>
    <property type="match status" value="1"/>
</dbReference>
<protein>
    <submittedName>
        <fullName evidence="5">Pilin</fullName>
    </submittedName>
</protein>
<dbReference type="RefSeq" id="WP_152661103.1">
    <property type="nucleotide sequence ID" value="NZ_CP036422.1"/>
</dbReference>
<dbReference type="GO" id="GO:0007155">
    <property type="term" value="P:cell adhesion"/>
    <property type="evidence" value="ECO:0007669"/>
    <property type="project" value="InterPro"/>
</dbReference>
<dbReference type="AlphaFoldDB" id="A0A5P9NHK0"/>
<evidence type="ECO:0000256" key="4">
    <source>
        <dbReference type="SAM" id="Phobius"/>
    </source>
</evidence>
<keyword evidence="4" id="KW-0812">Transmembrane</keyword>